<reference evidence="1 2" key="1">
    <citation type="journal article" date="2022" name="Plant J.">
        <title>Chromosome-level genome of Camellia lanceoleosa provides a valuable resource for understanding genome evolution and self-incompatibility.</title>
        <authorList>
            <person name="Gong W."/>
            <person name="Xiao S."/>
            <person name="Wang L."/>
            <person name="Liao Z."/>
            <person name="Chang Y."/>
            <person name="Mo W."/>
            <person name="Hu G."/>
            <person name="Li W."/>
            <person name="Zhao G."/>
            <person name="Zhu H."/>
            <person name="Hu X."/>
            <person name="Ji K."/>
            <person name="Xiang X."/>
            <person name="Song Q."/>
            <person name="Yuan D."/>
            <person name="Jin S."/>
            <person name="Zhang L."/>
        </authorList>
    </citation>
    <scope>NUCLEOTIDE SEQUENCE [LARGE SCALE GENOMIC DNA]</scope>
    <source>
        <strain evidence="1">SQ_2022a</strain>
    </source>
</reference>
<sequence>MAQNGQGMDAAILDDIINRLLEFRQEEDSPNSWEKMRDLCISVITSYSPMILCTQQGVKSQLEYLQQGLPGNVSYNFVIAYQNING</sequence>
<protein>
    <submittedName>
        <fullName evidence="1">Serine/threonine-protein phosphatase PP1 isozyme 2</fullName>
    </submittedName>
</protein>
<dbReference type="EMBL" id="CM045762">
    <property type="protein sequence ID" value="KAI8012205.1"/>
    <property type="molecule type" value="Genomic_DNA"/>
</dbReference>
<comment type="caution">
    <text evidence="1">The sequence shown here is derived from an EMBL/GenBank/DDBJ whole genome shotgun (WGS) entry which is preliminary data.</text>
</comment>
<gene>
    <name evidence="1" type="ORF">LOK49_LG06G01949</name>
</gene>
<proteinExistence type="predicted"/>
<name>A0ACC0HG01_9ERIC</name>
<keyword evidence="2" id="KW-1185">Reference proteome</keyword>
<organism evidence="1 2">
    <name type="scientific">Camellia lanceoleosa</name>
    <dbReference type="NCBI Taxonomy" id="1840588"/>
    <lineage>
        <taxon>Eukaryota</taxon>
        <taxon>Viridiplantae</taxon>
        <taxon>Streptophyta</taxon>
        <taxon>Embryophyta</taxon>
        <taxon>Tracheophyta</taxon>
        <taxon>Spermatophyta</taxon>
        <taxon>Magnoliopsida</taxon>
        <taxon>eudicotyledons</taxon>
        <taxon>Gunneridae</taxon>
        <taxon>Pentapetalae</taxon>
        <taxon>asterids</taxon>
        <taxon>Ericales</taxon>
        <taxon>Theaceae</taxon>
        <taxon>Camellia</taxon>
    </lineage>
</organism>
<evidence type="ECO:0000313" key="1">
    <source>
        <dbReference type="EMBL" id="KAI8012205.1"/>
    </source>
</evidence>
<accession>A0ACC0HG01</accession>
<dbReference type="Proteomes" id="UP001060215">
    <property type="component" value="Chromosome 5"/>
</dbReference>
<evidence type="ECO:0000313" key="2">
    <source>
        <dbReference type="Proteomes" id="UP001060215"/>
    </source>
</evidence>